<evidence type="ECO:0000256" key="1">
    <source>
        <dbReference type="SAM" id="MobiDB-lite"/>
    </source>
</evidence>
<feature type="compositionally biased region" description="Basic and acidic residues" evidence="1">
    <location>
        <begin position="18"/>
        <end position="30"/>
    </location>
</feature>
<dbReference type="Proteomes" id="UP000724874">
    <property type="component" value="Unassembled WGS sequence"/>
</dbReference>
<sequence length="183" mass="21481">METLALLGAKKQPRPKLRGPEEGDRRRRQNEIRQNYTYTFHWRITAGGEKDAVRAIADRCCIFKTEFPQDMALLIKIFRDMVEPIEDEYLPTNNSRARPKSWHPEGTLQRVLNPSLLFFWEKYNDPEHAASSKGRGNFALVHSQKKFCQTEVDATKRKIIRIMPGQDKTRITIRFEWVSQMDS</sequence>
<name>A0A9P5N7N8_GYMJU</name>
<reference evidence="2" key="1">
    <citation type="submission" date="2020-11" db="EMBL/GenBank/DDBJ databases">
        <authorList>
            <consortium name="DOE Joint Genome Institute"/>
            <person name="Ahrendt S."/>
            <person name="Riley R."/>
            <person name="Andreopoulos W."/>
            <person name="LaButti K."/>
            <person name="Pangilinan J."/>
            <person name="Ruiz-duenas F.J."/>
            <person name="Barrasa J.M."/>
            <person name="Sanchez-Garcia M."/>
            <person name="Camarero S."/>
            <person name="Miyauchi S."/>
            <person name="Serrano A."/>
            <person name="Linde D."/>
            <person name="Babiker R."/>
            <person name="Drula E."/>
            <person name="Ayuso-Fernandez I."/>
            <person name="Pacheco R."/>
            <person name="Padilla G."/>
            <person name="Ferreira P."/>
            <person name="Barriuso J."/>
            <person name="Kellner H."/>
            <person name="Castanera R."/>
            <person name="Alfaro M."/>
            <person name="Ramirez L."/>
            <person name="Pisabarro A.G."/>
            <person name="Kuo A."/>
            <person name="Tritt A."/>
            <person name="Lipzen A."/>
            <person name="He G."/>
            <person name="Yan M."/>
            <person name="Ng V."/>
            <person name="Cullen D."/>
            <person name="Martin F."/>
            <person name="Rosso M.-N."/>
            <person name="Henrissat B."/>
            <person name="Hibbett D."/>
            <person name="Martinez A.T."/>
            <person name="Grigoriev I.V."/>
        </authorList>
    </citation>
    <scope>NUCLEOTIDE SEQUENCE</scope>
    <source>
        <strain evidence="2">AH 44721</strain>
    </source>
</reference>
<evidence type="ECO:0000313" key="3">
    <source>
        <dbReference type="Proteomes" id="UP000724874"/>
    </source>
</evidence>
<dbReference type="AlphaFoldDB" id="A0A9P5N7N8"/>
<protein>
    <submittedName>
        <fullName evidence="2">Uncharacterized protein</fullName>
    </submittedName>
</protein>
<feature type="region of interest" description="Disordered" evidence="1">
    <location>
        <begin position="1"/>
        <end position="30"/>
    </location>
</feature>
<evidence type="ECO:0000313" key="2">
    <source>
        <dbReference type="EMBL" id="KAF8868504.1"/>
    </source>
</evidence>
<gene>
    <name evidence="2" type="ORF">CPB84DRAFT_1756096</name>
</gene>
<dbReference type="EMBL" id="JADNYJ010000620">
    <property type="protein sequence ID" value="KAF8868504.1"/>
    <property type="molecule type" value="Genomic_DNA"/>
</dbReference>
<organism evidence="2 3">
    <name type="scientific">Gymnopilus junonius</name>
    <name type="common">Spectacular rustgill mushroom</name>
    <name type="synonym">Gymnopilus spectabilis subsp. junonius</name>
    <dbReference type="NCBI Taxonomy" id="109634"/>
    <lineage>
        <taxon>Eukaryota</taxon>
        <taxon>Fungi</taxon>
        <taxon>Dikarya</taxon>
        <taxon>Basidiomycota</taxon>
        <taxon>Agaricomycotina</taxon>
        <taxon>Agaricomycetes</taxon>
        <taxon>Agaricomycetidae</taxon>
        <taxon>Agaricales</taxon>
        <taxon>Agaricineae</taxon>
        <taxon>Hymenogastraceae</taxon>
        <taxon>Gymnopilus</taxon>
    </lineage>
</organism>
<keyword evidence="3" id="KW-1185">Reference proteome</keyword>
<accession>A0A9P5N7N8</accession>
<proteinExistence type="predicted"/>
<comment type="caution">
    <text evidence="2">The sequence shown here is derived from an EMBL/GenBank/DDBJ whole genome shotgun (WGS) entry which is preliminary data.</text>
</comment>